<gene>
    <name evidence="11" type="ORF">GH714_026292</name>
</gene>
<keyword evidence="4" id="KW-0433">Leucine-rich repeat</keyword>
<evidence type="ECO:0000256" key="3">
    <source>
        <dbReference type="ARBA" id="ARBA00022475"/>
    </source>
</evidence>
<comment type="caution">
    <text evidence="11">The sequence shown here is derived from an EMBL/GenBank/DDBJ whole genome shotgun (WGS) entry which is preliminary data.</text>
</comment>
<sequence length="160" mass="18436">MSSVITQSLGNFNDKKFQGRIPKSITKCRHLELLDLGNNRIEDTFPSVLGTLPKLRVLILRVNKLHGSMQSPSTKLSFTKLRILDISNNVLNGNLPSKFFMNLKAMIDVDRDMEYMMMKYYYYDYSARMTWKGFEIELVKILTTITIIDLSGNKFTGKIP</sequence>
<organism evidence="11 12">
    <name type="scientific">Hevea brasiliensis</name>
    <name type="common">Para rubber tree</name>
    <name type="synonym">Siphonia brasiliensis</name>
    <dbReference type="NCBI Taxonomy" id="3981"/>
    <lineage>
        <taxon>Eukaryota</taxon>
        <taxon>Viridiplantae</taxon>
        <taxon>Streptophyta</taxon>
        <taxon>Embryophyta</taxon>
        <taxon>Tracheophyta</taxon>
        <taxon>Spermatophyta</taxon>
        <taxon>Magnoliopsida</taxon>
        <taxon>eudicotyledons</taxon>
        <taxon>Gunneridae</taxon>
        <taxon>Pentapetalae</taxon>
        <taxon>rosids</taxon>
        <taxon>fabids</taxon>
        <taxon>Malpighiales</taxon>
        <taxon>Euphorbiaceae</taxon>
        <taxon>Crotonoideae</taxon>
        <taxon>Micrandreae</taxon>
        <taxon>Hevea</taxon>
    </lineage>
</organism>
<dbReference type="InterPro" id="IPR001611">
    <property type="entry name" value="Leu-rich_rpt"/>
</dbReference>
<evidence type="ECO:0000256" key="8">
    <source>
        <dbReference type="ARBA" id="ARBA00023136"/>
    </source>
</evidence>
<keyword evidence="3" id="KW-1003">Cell membrane</keyword>
<keyword evidence="8" id="KW-0472">Membrane</keyword>
<keyword evidence="5" id="KW-0812">Transmembrane</keyword>
<accession>A0A6A6MPG2</accession>
<evidence type="ECO:0000256" key="7">
    <source>
        <dbReference type="ARBA" id="ARBA00022989"/>
    </source>
</evidence>
<evidence type="ECO:0000256" key="6">
    <source>
        <dbReference type="ARBA" id="ARBA00022737"/>
    </source>
</evidence>
<dbReference type="SUPFAM" id="SSF52058">
    <property type="entry name" value="L domain-like"/>
    <property type="match status" value="1"/>
</dbReference>
<dbReference type="EMBL" id="JAAGAX010000005">
    <property type="protein sequence ID" value="KAF2314425.1"/>
    <property type="molecule type" value="Genomic_DNA"/>
</dbReference>
<proteinExistence type="inferred from homology"/>
<keyword evidence="10" id="KW-0325">Glycoprotein</keyword>
<keyword evidence="12" id="KW-1185">Reference proteome</keyword>
<dbReference type="Proteomes" id="UP000467840">
    <property type="component" value="Chromosome 15"/>
</dbReference>
<evidence type="ECO:0000256" key="5">
    <source>
        <dbReference type="ARBA" id="ARBA00022692"/>
    </source>
</evidence>
<keyword evidence="9" id="KW-0675">Receptor</keyword>
<reference evidence="11 12" key="1">
    <citation type="journal article" date="2020" name="Mol. Plant">
        <title>The Chromosome-Based Rubber Tree Genome Provides New Insights into Spurge Genome Evolution and Rubber Biosynthesis.</title>
        <authorList>
            <person name="Liu J."/>
            <person name="Shi C."/>
            <person name="Shi C.C."/>
            <person name="Li W."/>
            <person name="Zhang Q.J."/>
            <person name="Zhang Y."/>
            <person name="Li K."/>
            <person name="Lu H.F."/>
            <person name="Shi C."/>
            <person name="Zhu S.T."/>
            <person name="Xiao Z.Y."/>
            <person name="Nan H."/>
            <person name="Yue Y."/>
            <person name="Zhu X.G."/>
            <person name="Wu Y."/>
            <person name="Hong X.N."/>
            <person name="Fan G.Y."/>
            <person name="Tong Y."/>
            <person name="Zhang D."/>
            <person name="Mao C.L."/>
            <person name="Liu Y.L."/>
            <person name="Hao S.J."/>
            <person name="Liu W.Q."/>
            <person name="Lv M.Q."/>
            <person name="Zhang H.B."/>
            <person name="Liu Y."/>
            <person name="Hu-Tang G.R."/>
            <person name="Wang J.P."/>
            <person name="Wang J.H."/>
            <person name="Sun Y.H."/>
            <person name="Ni S.B."/>
            <person name="Chen W.B."/>
            <person name="Zhang X.C."/>
            <person name="Jiao Y.N."/>
            <person name="Eichler E.E."/>
            <person name="Li G.H."/>
            <person name="Liu X."/>
            <person name="Gao L.Z."/>
        </authorList>
    </citation>
    <scope>NUCLEOTIDE SEQUENCE [LARGE SCALE GENOMIC DNA]</scope>
    <source>
        <strain evidence="12">cv. GT1</strain>
        <tissue evidence="11">Leaf</tissue>
    </source>
</reference>
<comment type="subcellular location">
    <subcellularLocation>
        <location evidence="1">Cell membrane</location>
        <topology evidence="1">Single-pass type I membrane protein</topology>
    </subcellularLocation>
</comment>
<dbReference type="InterPro" id="IPR032675">
    <property type="entry name" value="LRR_dom_sf"/>
</dbReference>
<dbReference type="PANTHER" id="PTHR27004">
    <property type="entry name" value="RECEPTOR-LIKE PROTEIN 12 ISOFORM X1"/>
    <property type="match status" value="1"/>
</dbReference>
<keyword evidence="6" id="KW-0677">Repeat</keyword>
<dbReference type="Pfam" id="PF00560">
    <property type="entry name" value="LRR_1"/>
    <property type="match status" value="2"/>
</dbReference>
<evidence type="ECO:0000256" key="9">
    <source>
        <dbReference type="ARBA" id="ARBA00023170"/>
    </source>
</evidence>
<evidence type="ECO:0000256" key="10">
    <source>
        <dbReference type="ARBA" id="ARBA00023180"/>
    </source>
</evidence>
<comment type="similarity">
    <text evidence="2">Belongs to the RLP family.</text>
</comment>
<evidence type="ECO:0000256" key="1">
    <source>
        <dbReference type="ARBA" id="ARBA00004251"/>
    </source>
</evidence>
<name>A0A6A6MPG2_HEVBR</name>
<dbReference type="Pfam" id="PF13516">
    <property type="entry name" value="LRR_6"/>
    <property type="match status" value="1"/>
</dbReference>
<dbReference type="AlphaFoldDB" id="A0A6A6MPG2"/>
<dbReference type="GO" id="GO:0005886">
    <property type="term" value="C:plasma membrane"/>
    <property type="evidence" value="ECO:0007669"/>
    <property type="project" value="UniProtKB-SubCell"/>
</dbReference>
<evidence type="ECO:0000313" key="11">
    <source>
        <dbReference type="EMBL" id="KAF2314425.1"/>
    </source>
</evidence>
<keyword evidence="7" id="KW-1133">Transmembrane helix</keyword>
<evidence type="ECO:0000256" key="4">
    <source>
        <dbReference type="ARBA" id="ARBA00022614"/>
    </source>
</evidence>
<dbReference type="PANTHER" id="PTHR27004:SF411">
    <property type="entry name" value="OS11G0173550 PROTEIN"/>
    <property type="match status" value="1"/>
</dbReference>
<evidence type="ECO:0000256" key="2">
    <source>
        <dbReference type="ARBA" id="ARBA00009592"/>
    </source>
</evidence>
<dbReference type="Gene3D" id="3.80.10.10">
    <property type="entry name" value="Ribonuclease Inhibitor"/>
    <property type="match status" value="1"/>
</dbReference>
<evidence type="ECO:0000313" key="12">
    <source>
        <dbReference type="Proteomes" id="UP000467840"/>
    </source>
</evidence>
<protein>
    <submittedName>
        <fullName evidence="11">Uncharacterized protein</fullName>
    </submittedName>
</protein>